<comment type="caution">
    <text evidence="1">The sequence shown here is derived from an EMBL/GenBank/DDBJ whole genome shotgun (WGS) entry which is preliminary data.</text>
</comment>
<keyword evidence="1" id="KW-0695">RNA-directed DNA polymerase</keyword>
<evidence type="ECO:0000313" key="1">
    <source>
        <dbReference type="EMBL" id="KMQ89134.1"/>
    </source>
</evidence>
<gene>
    <name evidence="1" type="ORF">RF55_11265</name>
</gene>
<dbReference type="OrthoDB" id="7698238at2759"/>
<dbReference type="GO" id="GO:0003964">
    <property type="term" value="F:RNA-directed DNA polymerase activity"/>
    <property type="evidence" value="ECO:0007669"/>
    <property type="project" value="UniProtKB-KW"/>
</dbReference>
<keyword evidence="1" id="KW-0548">Nucleotidyltransferase</keyword>
<accession>A0A0J7KFV7</accession>
<dbReference type="EMBL" id="LBMM01008115">
    <property type="protein sequence ID" value="KMQ89134.1"/>
    <property type="molecule type" value="Genomic_DNA"/>
</dbReference>
<keyword evidence="2" id="KW-1185">Reference proteome</keyword>
<name>A0A0J7KFV7_LASNI</name>
<sequence length="152" mass="17225">MKYLGLTLDSRWRFDKHFDRLASRVEGVAAALGRLLPNLGGPEDGVRRRYAEVVQAVALYEAPVWVSDLVASRRGAMILRRVQRRMIIRVARGYRTISHEAANILAGTPPMDFLAGMHITVYDRRKALRRDGVSLSGRTVEVQRRQARQSIV</sequence>
<dbReference type="PaxDb" id="67767-A0A0J7KFV7"/>
<organism evidence="1 2">
    <name type="scientific">Lasius niger</name>
    <name type="common">Black garden ant</name>
    <dbReference type="NCBI Taxonomy" id="67767"/>
    <lineage>
        <taxon>Eukaryota</taxon>
        <taxon>Metazoa</taxon>
        <taxon>Ecdysozoa</taxon>
        <taxon>Arthropoda</taxon>
        <taxon>Hexapoda</taxon>
        <taxon>Insecta</taxon>
        <taxon>Pterygota</taxon>
        <taxon>Neoptera</taxon>
        <taxon>Endopterygota</taxon>
        <taxon>Hymenoptera</taxon>
        <taxon>Apocrita</taxon>
        <taxon>Aculeata</taxon>
        <taxon>Formicoidea</taxon>
        <taxon>Formicidae</taxon>
        <taxon>Formicinae</taxon>
        <taxon>Lasius</taxon>
        <taxon>Lasius</taxon>
    </lineage>
</organism>
<reference evidence="1 2" key="1">
    <citation type="submission" date="2015-04" db="EMBL/GenBank/DDBJ databases">
        <title>Lasius niger genome sequencing.</title>
        <authorList>
            <person name="Konorov E.A."/>
            <person name="Nikitin M.A."/>
            <person name="Kirill M.V."/>
            <person name="Chang P."/>
        </authorList>
    </citation>
    <scope>NUCLEOTIDE SEQUENCE [LARGE SCALE GENOMIC DNA]</scope>
    <source>
        <tissue evidence="1">Whole</tissue>
    </source>
</reference>
<evidence type="ECO:0000313" key="2">
    <source>
        <dbReference type="Proteomes" id="UP000036403"/>
    </source>
</evidence>
<dbReference type="AlphaFoldDB" id="A0A0J7KFV7"/>
<protein>
    <submittedName>
        <fullName evidence="1">Reverse transcriptase</fullName>
    </submittedName>
</protein>
<dbReference type="Proteomes" id="UP000036403">
    <property type="component" value="Unassembled WGS sequence"/>
</dbReference>
<proteinExistence type="predicted"/>
<keyword evidence="1" id="KW-0808">Transferase</keyword>